<dbReference type="Proteomes" id="UP000294678">
    <property type="component" value="Unassembled WGS sequence"/>
</dbReference>
<dbReference type="PANTHER" id="PTHR35864:SF1">
    <property type="entry name" value="ZINC METALLOPROTEASE YWHC-RELATED"/>
    <property type="match status" value="1"/>
</dbReference>
<dbReference type="InterPro" id="IPR008915">
    <property type="entry name" value="Peptidase_M50"/>
</dbReference>
<comment type="similarity">
    <text evidence="3">Belongs to the peptidase M50B family.</text>
</comment>
<evidence type="ECO:0000256" key="12">
    <source>
        <dbReference type="ARBA" id="ARBA00023136"/>
    </source>
</evidence>
<organism evidence="15 16">
    <name type="scientific">Hypnocyclicus thermotrophus</name>
    <dbReference type="NCBI Taxonomy" id="1627895"/>
    <lineage>
        <taxon>Bacteria</taxon>
        <taxon>Fusobacteriati</taxon>
        <taxon>Fusobacteriota</taxon>
        <taxon>Fusobacteriia</taxon>
        <taxon>Fusobacteriales</taxon>
        <taxon>Fusobacteriaceae</taxon>
        <taxon>Hypnocyclicus</taxon>
    </lineage>
</organism>
<feature type="transmembrane region" description="Helical" evidence="13">
    <location>
        <begin position="162"/>
        <end position="181"/>
    </location>
</feature>
<dbReference type="GO" id="GO:0005886">
    <property type="term" value="C:plasma membrane"/>
    <property type="evidence" value="ECO:0007669"/>
    <property type="project" value="UniProtKB-SubCell"/>
</dbReference>
<evidence type="ECO:0000259" key="14">
    <source>
        <dbReference type="Pfam" id="PF02163"/>
    </source>
</evidence>
<reference evidence="15 16" key="1">
    <citation type="submission" date="2019-03" db="EMBL/GenBank/DDBJ databases">
        <title>Genomic Encyclopedia of Type Strains, Phase IV (KMG-IV): sequencing the most valuable type-strain genomes for metagenomic binning, comparative biology and taxonomic classification.</title>
        <authorList>
            <person name="Goeker M."/>
        </authorList>
    </citation>
    <scope>NUCLEOTIDE SEQUENCE [LARGE SCALE GENOMIC DNA]</scope>
    <source>
        <strain evidence="15 16">DSM 100055</strain>
    </source>
</reference>
<evidence type="ECO:0000256" key="9">
    <source>
        <dbReference type="ARBA" id="ARBA00022833"/>
    </source>
</evidence>
<protein>
    <submittedName>
        <fullName evidence="15">Zn-dependent protease</fullName>
    </submittedName>
</protein>
<evidence type="ECO:0000256" key="10">
    <source>
        <dbReference type="ARBA" id="ARBA00022989"/>
    </source>
</evidence>
<dbReference type="InterPro" id="IPR044537">
    <property type="entry name" value="Rip2-like"/>
</dbReference>
<accession>A0AA46I4X2</accession>
<feature type="transmembrane region" description="Helical" evidence="13">
    <location>
        <begin position="88"/>
        <end position="108"/>
    </location>
</feature>
<evidence type="ECO:0000256" key="2">
    <source>
        <dbReference type="ARBA" id="ARBA00004651"/>
    </source>
</evidence>
<comment type="subcellular location">
    <subcellularLocation>
        <location evidence="2">Cell membrane</location>
        <topology evidence="2">Multi-pass membrane protein</topology>
    </subcellularLocation>
</comment>
<name>A0AA46I4X2_9FUSO</name>
<keyword evidence="6 13" id="KW-0812">Transmembrane</keyword>
<dbReference type="AlphaFoldDB" id="A0AA46I4X2"/>
<evidence type="ECO:0000256" key="13">
    <source>
        <dbReference type="SAM" id="Phobius"/>
    </source>
</evidence>
<evidence type="ECO:0000256" key="3">
    <source>
        <dbReference type="ARBA" id="ARBA00007931"/>
    </source>
</evidence>
<gene>
    <name evidence="15" type="ORF">EV215_1897</name>
</gene>
<keyword evidence="11" id="KW-0482">Metalloprotease</keyword>
<keyword evidence="10 13" id="KW-1133">Transmembrane helix</keyword>
<dbReference type="PANTHER" id="PTHR35864">
    <property type="entry name" value="ZINC METALLOPROTEASE MJ0611-RELATED"/>
    <property type="match status" value="1"/>
</dbReference>
<feature type="transmembrane region" description="Helical" evidence="13">
    <location>
        <begin position="21"/>
        <end position="39"/>
    </location>
</feature>
<evidence type="ECO:0000313" key="16">
    <source>
        <dbReference type="Proteomes" id="UP000294678"/>
    </source>
</evidence>
<comment type="cofactor">
    <cofactor evidence="1">
        <name>Zn(2+)</name>
        <dbReference type="ChEBI" id="CHEBI:29105"/>
    </cofactor>
</comment>
<feature type="domain" description="Peptidase M50" evidence="14">
    <location>
        <begin position="157"/>
        <end position="217"/>
    </location>
</feature>
<dbReference type="EMBL" id="SOBG01000009">
    <property type="protein sequence ID" value="TDT67892.1"/>
    <property type="molecule type" value="Genomic_DNA"/>
</dbReference>
<keyword evidence="9" id="KW-0862">Zinc</keyword>
<keyword evidence="12 13" id="KW-0472">Membrane</keyword>
<dbReference type="Pfam" id="PF02163">
    <property type="entry name" value="Peptidase_M50"/>
    <property type="match status" value="1"/>
</dbReference>
<dbReference type="RefSeq" id="WP_134113757.1">
    <property type="nucleotide sequence ID" value="NZ_SOBG01000009.1"/>
</dbReference>
<evidence type="ECO:0000256" key="5">
    <source>
        <dbReference type="ARBA" id="ARBA00022670"/>
    </source>
</evidence>
<keyword evidence="16" id="KW-1185">Reference proteome</keyword>
<dbReference type="GO" id="GO:0006508">
    <property type="term" value="P:proteolysis"/>
    <property type="evidence" value="ECO:0007669"/>
    <property type="project" value="UniProtKB-KW"/>
</dbReference>
<dbReference type="GO" id="GO:0008237">
    <property type="term" value="F:metallopeptidase activity"/>
    <property type="evidence" value="ECO:0007669"/>
    <property type="project" value="UniProtKB-KW"/>
</dbReference>
<evidence type="ECO:0000256" key="1">
    <source>
        <dbReference type="ARBA" id="ARBA00001947"/>
    </source>
</evidence>
<dbReference type="GO" id="GO:0046872">
    <property type="term" value="F:metal ion binding"/>
    <property type="evidence" value="ECO:0007669"/>
    <property type="project" value="UniProtKB-KW"/>
</dbReference>
<keyword evidence="4" id="KW-1003">Cell membrane</keyword>
<feature type="transmembrane region" description="Helical" evidence="13">
    <location>
        <begin position="128"/>
        <end position="150"/>
    </location>
</feature>
<evidence type="ECO:0000256" key="8">
    <source>
        <dbReference type="ARBA" id="ARBA00022801"/>
    </source>
</evidence>
<sequence>MKDFLEEIKRNNPNIPKITKYIYLGILGLIGLLIINSIIKNPLILAQILVLIISVSLHELAHGYIAYKFGDPTAKIAGRITLNPIKHIDLLGLLVPVLLIFSGAPFVIGWAKPIPVSYKILKDNKKAYFSVAIAGILTNLILVFLVATIIKFVSLNIVLANIMFYMIQINLILAIFNLIPIPPLDGSKILESFLDYRGKLYLQNIEKYGFIIIIVLLYTGMLERLMMPIYNLFLIIIKIYIN</sequence>
<keyword evidence="5 15" id="KW-0645">Protease</keyword>
<comment type="caution">
    <text evidence="15">The sequence shown here is derived from an EMBL/GenBank/DDBJ whole genome shotgun (WGS) entry which is preliminary data.</text>
</comment>
<keyword evidence="7" id="KW-0479">Metal-binding</keyword>
<evidence type="ECO:0000256" key="11">
    <source>
        <dbReference type="ARBA" id="ARBA00023049"/>
    </source>
</evidence>
<feature type="transmembrane region" description="Helical" evidence="13">
    <location>
        <begin position="45"/>
        <end position="67"/>
    </location>
</feature>
<dbReference type="InterPro" id="IPR052348">
    <property type="entry name" value="Metallopeptidase_M50B"/>
</dbReference>
<evidence type="ECO:0000313" key="15">
    <source>
        <dbReference type="EMBL" id="TDT67892.1"/>
    </source>
</evidence>
<evidence type="ECO:0000256" key="6">
    <source>
        <dbReference type="ARBA" id="ARBA00022692"/>
    </source>
</evidence>
<evidence type="ECO:0000256" key="7">
    <source>
        <dbReference type="ARBA" id="ARBA00022723"/>
    </source>
</evidence>
<keyword evidence="8" id="KW-0378">Hydrolase</keyword>
<proteinExistence type="inferred from homology"/>
<dbReference type="CDD" id="cd06158">
    <property type="entry name" value="S2P-M50_like_1"/>
    <property type="match status" value="1"/>
</dbReference>
<evidence type="ECO:0000256" key="4">
    <source>
        <dbReference type="ARBA" id="ARBA00022475"/>
    </source>
</evidence>